<dbReference type="GO" id="GO:0042925">
    <property type="term" value="F:benzoate transmembrane transporter activity"/>
    <property type="evidence" value="ECO:0007669"/>
    <property type="project" value="InterPro"/>
</dbReference>
<evidence type="ECO:0000256" key="1">
    <source>
        <dbReference type="SAM" id="Phobius"/>
    </source>
</evidence>
<proteinExistence type="predicted"/>
<dbReference type="PANTHER" id="PTHR30199">
    <property type="entry name" value="MFS FAMILY TRANSPORTER, PREDICTED SUBSTRATE BENZOATE"/>
    <property type="match status" value="1"/>
</dbReference>
<evidence type="ECO:0000313" key="2">
    <source>
        <dbReference type="EMBL" id="PLR34660.1"/>
    </source>
</evidence>
<feature type="transmembrane region" description="Helical" evidence="1">
    <location>
        <begin position="54"/>
        <end position="71"/>
    </location>
</feature>
<feature type="transmembrane region" description="Helical" evidence="1">
    <location>
        <begin position="176"/>
        <end position="194"/>
    </location>
</feature>
<organism evidence="2 3">
    <name type="scientific">Chimaeribacter californicus</name>
    <dbReference type="NCBI Taxonomy" id="2060067"/>
    <lineage>
        <taxon>Bacteria</taxon>
        <taxon>Pseudomonadati</taxon>
        <taxon>Pseudomonadota</taxon>
        <taxon>Gammaproteobacteria</taxon>
        <taxon>Enterobacterales</taxon>
        <taxon>Yersiniaceae</taxon>
        <taxon>Chimaeribacter</taxon>
    </lineage>
</organism>
<keyword evidence="1" id="KW-1133">Transmembrane helix</keyword>
<dbReference type="EMBL" id="PJZF01000013">
    <property type="protein sequence ID" value="PLR34660.1"/>
    <property type="molecule type" value="Genomic_DNA"/>
</dbReference>
<dbReference type="GO" id="GO:0005886">
    <property type="term" value="C:plasma membrane"/>
    <property type="evidence" value="ECO:0007669"/>
    <property type="project" value="TreeGrafter"/>
</dbReference>
<keyword evidence="3" id="KW-1185">Reference proteome</keyword>
<feature type="transmembrane region" description="Helical" evidence="1">
    <location>
        <begin position="297"/>
        <end position="321"/>
    </location>
</feature>
<reference evidence="2 3" key="1">
    <citation type="submission" date="2017-12" db="EMBL/GenBank/DDBJ databases">
        <title>Characterization of six clinical isolates of Enterochimera gen. nov., a novel genus of the Yersiniaciae family and the three species Enterochimera arupensis sp. nov., Enterochimera coloradensis sp. nov, and Enterochimera californica sp. nov.</title>
        <authorList>
            <person name="Rossi A."/>
            <person name="Fisher M."/>
        </authorList>
    </citation>
    <scope>NUCLEOTIDE SEQUENCE [LARGE SCALE GENOMIC DNA]</scope>
    <source>
        <strain evidence="3">2015-Iso6</strain>
    </source>
</reference>
<dbReference type="PANTHER" id="PTHR30199:SF0">
    <property type="entry name" value="INNER MEMBRANE PROTEIN YDCO"/>
    <property type="match status" value="1"/>
</dbReference>
<name>A0A2N5E247_9GAMM</name>
<feature type="transmembrane region" description="Helical" evidence="1">
    <location>
        <begin position="101"/>
        <end position="119"/>
    </location>
</feature>
<feature type="transmembrane region" description="Helical" evidence="1">
    <location>
        <begin position="140"/>
        <end position="170"/>
    </location>
</feature>
<dbReference type="Proteomes" id="UP000234240">
    <property type="component" value="Unassembled WGS sequence"/>
</dbReference>
<dbReference type="OrthoDB" id="9792424at2"/>
<keyword evidence="1" id="KW-0812">Transmembrane</keyword>
<dbReference type="NCBIfam" id="TIGR00843">
    <property type="entry name" value="benE"/>
    <property type="match status" value="1"/>
</dbReference>
<comment type="caution">
    <text evidence="2">The sequence shown here is derived from an EMBL/GenBank/DDBJ whole genome shotgun (WGS) entry which is preliminary data.</text>
</comment>
<dbReference type="AlphaFoldDB" id="A0A2N5E247"/>
<evidence type="ECO:0000313" key="3">
    <source>
        <dbReference type="Proteomes" id="UP000234240"/>
    </source>
</evidence>
<protein>
    <submittedName>
        <fullName evidence="2">Benzoate transporter</fullName>
    </submittedName>
</protein>
<dbReference type="InterPro" id="IPR004711">
    <property type="entry name" value="Benzoate_Transporter"/>
</dbReference>
<sequence>MEINTFRESNQFTYSWHAIGAGLLASFVGFASTFTLIVQALINAGATQQQAATGLMAVSIAMGLAGILLSFKYRMPVSVAWSTPGAALLLGLGVVKGGFSTTTGALIMAAFMLTLAGLWKPLSRAINKIPSGIANAMLAGIILNLCVAPVHALAAYPLYIAPVLIVWLIMLKIKRMLAIPAAAITTLAVIYFTAKVGNIHAGDIMPHFILVKPEFTFSGFISIAVPLFIVTMASQNIPGMAVLSVNGYKPDAAPLFTSTGVSSLFAAPFGGPAIGLAAITAAICAGEEAGADPGKRYWAGIVCGVAYLFYGLAAGAATRFISISPPVLIEAVAGLALMGALGNSLMNALSDKENRDATVITFLITIGGHAFFGIGGAFWGLVAGLAMTFFLRQRQLKAA</sequence>
<feature type="transmembrane region" description="Helical" evidence="1">
    <location>
        <begin position="327"/>
        <end position="346"/>
    </location>
</feature>
<gene>
    <name evidence="2" type="ORF">CYR55_14760</name>
</gene>
<feature type="transmembrane region" description="Helical" evidence="1">
    <location>
        <begin position="78"/>
        <end position="95"/>
    </location>
</feature>
<feature type="transmembrane region" description="Helical" evidence="1">
    <location>
        <begin position="358"/>
        <end position="391"/>
    </location>
</feature>
<dbReference type="RefSeq" id="WP_101817104.1">
    <property type="nucleotide sequence ID" value="NZ_PJZF01000013.1"/>
</dbReference>
<keyword evidence="1" id="KW-0472">Membrane</keyword>
<feature type="transmembrane region" description="Helical" evidence="1">
    <location>
        <begin position="264"/>
        <end position="285"/>
    </location>
</feature>
<dbReference type="Pfam" id="PF03594">
    <property type="entry name" value="BenE"/>
    <property type="match status" value="1"/>
</dbReference>
<feature type="transmembrane region" description="Helical" evidence="1">
    <location>
        <begin position="215"/>
        <end position="234"/>
    </location>
</feature>
<accession>A0A2N5E247</accession>
<feature type="transmembrane region" description="Helical" evidence="1">
    <location>
        <begin position="21"/>
        <end position="42"/>
    </location>
</feature>